<reference evidence="6 7" key="1">
    <citation type="journal article" date="2021" name="Genome Biol. Evol.">
        <title>Complete Genome Sequencing of a Novel Gloeobacter Species from a Waterfall Cave in Mexico.</title>
        <authorList>
            <person name="Saw J.H."/>
            <person name="Cardona T."/>
            <person name="Montejano G."/>
        </authorList>
    </citation>
    <scope>NUCLEOTIDE SEQUENCE [LARGE SCALE GENOMIC DNA]</scope>
    <source>
        <strain evidence="6">MG652769</strain>
    </source>
</reference>
<dbReference type="InterPro" id="IPR001375">
    <property type="entry name" value="Peptidase_S9_cat"/>
</dbReference>
<evidence type="ECO:0000313" key="6">
    <source>
        <dbReference type="EMBL" id="UFP96110.1"/>
    </source>
</evidence>
<dbReference type="Pfam" id="PF07676">
    <property type="entry name" value="PD40"/>
    <property type="match status" value="4"/>
</dbReference>
<dbReference type="SUPFAM" id="SSF53474">
    <property type="entry name" value="alpha/beta-Hydrolases"/>
    <property type="match status" value="1"/>
</dbReference>
<dbReference type="PANTHER" id="PTHR42776">
    <property type="entry name" value="SERINE PEPTIDASE S9 FAMILY MEMBER"/>
    <property type="match status" value="1"/>
</dbReference>
<keyword evidence="2" id="KW-0720">Serine protease</keyword>
<feature type="signal peptide" evidence="4">
    <location>
        <begin position="1"/>
        <end position="24"/>
    </location>
</feature>
<keyword evidence="4" id="KW-0732">Signal</keyword>
<dbReference type="Proteomes" id="UP001054846">
    <property type="component" value="Chromosome"/>
</dbReference>
<dbReference type="Pfam" id="PF00326">
    <property type="entry name" value="Peptidase_S9"/>
    <property type="match status" value="1"/>
</dbReference>
<evidence type="ECO:0000313" key="7">
    <source>
        <dbReference type="Proteomes" id="UP001054846"/>
    </source>
</evidence>
<protein>
    <submittedName>
        <fullName evidence="6">S9 family peptidase</fullName>
    </submittedName>
</protein>
<dbReference type="SUPFAM" id="SSF82171">
    <property type="entry name" value="DPP6 N-terminal domain-like"/>
    <property type="match status" value="1"/>
</dbReference>
<feature type="chain" id="PRO_5045778469" evidence="4">
    <location>
        <begin position="25"/>
        <end position="728"/>
    </location>
</feature>
<dbReference type="EMBL" id="CP063845">
    <property type="protein sequence ID" value="UFP96110.1"/>
    <property type="molecule type" value="Genomic_DNA"/>
</dbReference>
<dbReference type="Gene3D" id="3.40.50.1820">
    <property type="entry name" value="alpha/beta hydrolase"/>
    <property type="match status" value="1"/>
</dbReference>
<evidence type="ECO:0000256" key="1">
    <source>
        <dbReference type="ARBA" id="ARBA00022801"/>
    </source>
</evidence>
<keyword evidence="1" id="KW-0378">Hydrolase</keyword>
<dbReference type="InterPro" id="IPR029058">
    <property type="entry name" value="AB_hydrolase_fold"/>
</dbReference>
<feature type="compositionally biased region" description="Basic and acidic residues" evidence="3">
    <location>
        <begin position="165"/>
        <end position="182"/>
    </location>
</feature>
<evidence type="ECO:0000259" key="5">
    <source>
        <dbReference type="Pfam" id="PF00326"/>
    </source>
</evidence>
<dbReference type="PANTHER" id="PTHR42776:SF27">
    <property type="entry name" value="DIPEPTIDYL PEPTIDASE FAMILY MEMBER 6"/>
    <property type="match status" value="1"/>
</dbReference>
<feature type="region of interest" description="Disordered" evidence="3">
    <location>
        <begin position="163"/>
        <end position="182"/>
    </location>
</feature>
<dbReference type="RefSeq" id="WP_230843355.1">
    <property type="nucleotide sequence ID" value="NZ_CP063845.1"/>
</dbReference>
<dbReference type="InterPro" id="IPR011659">
    <property type="entry name" value="WD40"/>
</dbReference>
<organism evidence="6 7">
    <name type="scientific">Gloeobacter morelensis MG652769</name>
    <dbReference type="NCBI Taxonomy" id="2781736"/>
    <lineage>
        <taxon>Bacteria</taxon>
        <taxon>Bacillati</taxon>
        <taxon>Cyanobacteriota</taxon>
        <taxon>Cyanophyceae</taxon>
        <taxon>Gloeobacterales</taxon>
        <taxon>Gloeobacteraceae</taxon>
        <taxon>Gloeobacter</taxon>
        <taxon>Gloeobacter morelensis</taxon>
    </lineage>
</organism>
<dbReference type="Gene3D" id="2.120.10.30">
    <property type="entry name" value="TolB, C-terminal domain"/>
    <property type="match status" value="3"/>
</dbReference>
<name>A0ABY3PQV6_9CYAN</name>
<proteinExistence type="predicted"/>
<evidence type="ECO:0000256" key="2">
    <source>
        <dbReference type="ARBA" id="ARBA00022825"/>
    </source>
</evidence>
<accession>A0ABY3PQV6</accession>
<feature type="domain" description="Peptidase S9 prolyl oligopeptidase catalytic" evidence="5">
    <location>
        <begin position="498"/>
        <end position="708"/>
    </location>
</feature>
<sequence>MGLKSLCRRAVLAATVLVCYAGFAVPTAGIAAESRRPITEKDLLKFSWVADPRLSPDGARIVYVRVSVDEKKDTYTTSLWQVSTATGQARPLSAGPRDSSPRWSPDGKTLAFLRSAEKDGKPEPPQIYLLSIEGGEARALSDLPKGAGGISWSPDSRRIAFTSSTKDEDIKKSGEGDKPKKSDVRVIKRAVYRLNGAGYLETDRPDHIWMVELPTDAAAPPPAAKQITQGEFEEESPVWSPDSSQLYFISDRAREAYYQPADGDIYAVSANGGPIRRVVDIDGPIFGAFALSPDGRQIACVGFVNGKPEYSYTQPDLFVADLSSGAAPRNLTADYDFDIGDGIGGDQRAPRATSSYRPVWSADGRSIVIASAERGRANLKRFDAASGQTSDVTTGDHEIAEYTATPDGSRFAAVISQPSEVGELYLLAQGAPPRRLTRGNSELFDTLQLSAPEEINYPSFDGQKIQGWVFKPPGFEAGKKYPLILNIHGGPHIAWGYTFFHEVQWMAAKGYVVLYTNPRGSTSYGQKFGNSIQFNYPGDDAKDLLAGVDYLLGRGYVDVNRLGVTGGSGGGVLTNWLVGQTDRFKAAVSQRSIADWASWWYTADFTLFTPTWFRGAPWREEADFKARSPLTYVEKIKTPLMLIEGEADLRTPPGAGGEQLFRALKYLKRPVVMVQFPGENHDLSRTGKPSHRIERLQHIVGWFDKYLQGVSKPEYDLPPAGAVRQEAP</sequence>
<feature type="region of interest" description="Disordered" evidence="3">
    <location>
        <begin position="86"/>
        <end position="106"/>
    </location>
</feature>
<dbReference type="InterPro" id="IPR011042">
    <property type="entry name" value="6-blade_b-propeller_TolB-like"/>
</dbReference>
<gene>
    <name evidence="6" type="ORF">ISF26_07845</name>
</gene>
<evidence type="ECO:0000256" key="4">
    <source>
        <dbReference type="SAM" id="SignalP"/>
    </source>
</evidence>
<keyword evidence="7" id="KW-1185">Reference proteome</keyword>
<keyword evidence="2" id="KW-0645">Protease</keyword>
<evidence type="ECO:0000256" key="3">
    <source>
        <dbReference type="SAM" id="MobiDB-lite"/>
    </source>
</evidence>